<organism evidence="2 3">
    <name type="scientific">Variovorax rhizosphaerae</name>
    <dbReference type="NCBI Taxonomy" id="1836200"/>
    <lineage>
        <taxon>Bacteria</taxon>
        <taxon>Pseudomonadati</taxon>
        <taxon>Pseudomonadota</taxon>
        <taxon>Betaproteobacteria</taxon>
        <taxon>Burkholderiales</taxon>
        <taxon>Comamonadaceae</taxon>
        <taxon>Variovorax</taxon>
    </lineage>
</organism>
<protein>
    <submittedName>
        <fullName evidence="2">Wadjet anti-phage system protein JetD domain-containing protein</fullName>
    </submittedName>
</protein>
<proteinExistence type="predicted"/>
<dbReference type="InterPro" id="IPR024534">
    <property type="entry name" value="JetD_C"/>
</dbReference>
<reference evidence="2 3" key="1">
    <citation type="submission" date="2024-03" db="EMBL/GenBank/DDBJ databases">
        <title>Novel species of the genus Variovorax.</title>
        <authorList>
            <person name="Liu Q."/>
            <person name="Xin Y.-H."/>
        </authorList>
    </citation>
    <scope>NUCLEOTIDE SEQUENCE [LARGE SCALE GENOMIC DNA]</scope>
    <source>
        <strain evidence="2 3">KACC 18900</strain>
    </source>
</reference>
<evidence type="ECO:0000259" key="1">
    <source>
        <dbReference type="Pfam" id="PF09983"/>
    </source>
</evidence>
<dbReference type="Pfam" id="PF09983">
    <property type="entry name" value="JetD_C"/>
    <property type="match status" value="1"/>
</dbReference>
<feature type="domain" description="Wadjet protein JetD C-terminal" evidence="1">
    <location>
        <begin position="255"/>
        <end position="360"/>
    </location>
</feature>
<dbReference type="EMBL" id="JBBKZT010000013">
    <property type="protein sequence ID" value="MEJ8850192.1"/>
    <property type="molecule type" value="Genomic_DNA"/>
</dbReference>
<evidence type="ECO:0000313" key="3">
    <source>
        <dbReference type="Proteomes" id="UP001385892"/>
    </source>
</evidence>
<comment type="caution">
    <text evidence="2">The sequence shown here is derived from an EMBL/GenBank/DDBJ whole genome shotgun (WGS) entry which is preliminary data.</text>
</comment>
<keyword evidence="3" id="KW-1185">Reference proteome</keyword>
<gene>
    <name evidence="2" type="ORF">WKW82_26365</name>
</gene>
<accession>A0ABU8WUJ4</accession>
<name>A0ABU8WUJ4_9BURK</name>
<dbReference type="RefSeq" id="WP_340345436.1">
    <property type="nucleotide sequence ID" value="NZ_JBBKZT010000013.1"/>
</dbReference>
<dbReference type="Proteomes" id="UP001385892">
    <property type="component" value="Unassembled WGS sequence"/>
</dbReference>
<evidence type="ECO:0000313" key="2">
    <source>
        <dbReference type="EMBL" id="MEJ8850192.1"/>
    </source>
</evidence>
<sequence length="402" mass="44934">MNASARAALHKLLGLAENAWGRSPDEPVHISLRFSQASLPAYLAIGSHSERHACHADLQLAQQRGAVSIEWDQRAGEQRQIVRIQLVDRDKLASILGEDPLWKQMETASVRLEPQVSLFPVLAQVFSAWRRGTQCRGTLPTDWQIWEDAARVVRHCRDSGSADQPIRRLSTTLFSDSKRIEALWPAMDVLLQADALAPPRMDEEVYGELGLVKFPPTLLLAGDAQLHCGQIETPLLRPYVGFAPRAVNGFRGLEQTRQLISVENLTTFHELCGLLRPGDGRLLIYSAGMPSPSWLRIYDLLHRALPDSAKVLHWGDVDSGGFRIAAYIAKAAAQHGRRLHLYGMDGKLCTHDRPAVVRKALKDAEVNAIVRICERFGWAEEGAWLSRSRHAIEQESMRLELP</sequence>